<accession>A0ABR0SC31</accession>
<dbReference type="Proteomes" id="UP001338125">
    <property type="component" value="Unassembled WGS sequence"/>
</dbReference>
<gene>
    <name evidence="1" type="ORF">PT974_07997</name>
</gene>
<sequence>MAENNILRTIYRISRDLNEHHFIPAHHLSALEDRLFIACKQPIVDANEPTASPKSDSITKRRNKRAHQMYNQVLDKDWKVFLPFLLAVKPRECSYKIMVQFFAYHQTEQDCAVTSLSLESKELLESIASRNGILHTRQFQHMIQSLSWIGGNKTVLPPLRPSIRKFSQFCNLPVDKLHFLGEPIFSGILGSNERKHEWIKKGTNTNCVSLLVDEHDENDSCLIVKMGFAKSLGLISMLSKLPVSKSYENAEARMNLSRPGKSVIPRPDSLVQILIGARFMLQSYKGCIWPCLSLWGRIEPCNPIEQKVEG</sequence>
<name>A0ABR0SC31_9HYPO</name>
<comment type="caution">
    <text evidence="1">The sequence shown here is derived from an EMBL/GenBank/DDBJ whole genome shotgun (WGS) entry which is preliminary data.</text>
</comment>
<reference evidence="1 2" key="1">
    <citation type="submission" date="2024-01" db="EMBL/GenBank/DDBJ databases">
        <title>Complete genome of Cladobotryum mycophilum ATHUM6906.</title>
        <authorList>
            <person name="Christinaki A.C."/>
            <person name="Myridakis A.I."/>
            <person name="Kouvelis V.N."/>
        </authorList>
    </citation>
    <scope>NUCLEOTIDE SEQUENCE [LARGE SCALE GENOMIC DNA]</scope>
    <source>
        <strain evidence="1 2">ATHUM6906</strain>
    </source>
</reference>
<keyword evidence="2" id="KW-1185">Reference proteome</keyword>
<evidence type="ECO:0000313" key="2">
    <source>
        <dbReference type="Proteomes" id="UP001338125"/>
    </source>
</evidence>
<organism evidence="1 2">
    <name type="scientific">Cladobotryum mycophilum</name>
    <dbReference type="NCBI Taxonomy" id="491253"/>
    <lineage>
        <taxon>Eukaryota</taxon>
        <taxon>Fungi</taxon>
        <taxon>Dikarya</taxon>
        <taxon>Ascomycota</taxon>
        <taxon>Pezizomycotina</taxon>
        <taxon>Sordariomycetes</taxon>
        <taxon>Hypocreomycetidae</taxon>
        <taxon>Hypocreales</taxon>
        <taxon>Hypocreaceae</taxon>
        <taxon>Cladobotryum</taxon>
    </lineage>
</organism>
<proteinExistence type="predicted"/>
<protein>
    <submittedName>
        <fullName evidence="1">Uncharacterized protein</fullName>
    </submittedName>
</protein>
<evidence type="ECO:0000313" key="1">
    <source>
        <dbReference type="EMBL" id="KAK5989738.1"/>
    </source>
</evidence>
<dbReference type="EMBL" id="JAVFKD010000014">
    <property type="protein sequence ID" value="KAK5989738.1"/>
    <property type="molecule type" value="Genomic_DNA"/>
</dbReference>